<dbReference type="EMBL" id="FR729477">
    <property type="protein sequence ID" value="CBY26050.1"/>
    <property type="molecule type" value="Genomic_DNA"/>
</dbReference>
<dbReference type="HOGENOM" id="CLU_3279041_0_0_6"/>
<organism evidence="1 2">
    <name type="scientific">Yersinia enterocolitica subsp. palearctica serotype O:3 (strain DSM 13030 / CIP 106945 / Y11)</name>
    <dbReference type="NCBI Taxonomy" id="930944"/>
    <lineage>
        <taxon>Bacteria</taxon>
        <taxon>Pseudomonadati</taxon>
        <taxon>Pseudomonadota</taxon>
        <taxon>Gammaproteobacteria</taxon>
        <taxon>Enterobacterales</taxon>
        <taxon>Yersiniaceae</taxon>
        <taxon>Yersinia</taxon>
    </lineage>
</organism>
<protein>
    <submittedName>
        <fullName evidence="1">Uncharacterized protein</fullName>
    </submittedName>
</protein>
<dbReference type="KEGG" id="yey:Y11_21311"/>
<dbReference type="Proteomes" id="UP000008084">
    <property type="component" value="Chromosome"/>
</dbReference>
<reference evidence="1 2" key="1">
    <citation type="journal article" date="2011" name="J. Bacteriol.">
        <title>Complete genome sequence of Yersinia enterocolitica subsp. palearctica serogroup O:3.</title>
        <authorList>
            <person name="Batzilla J."/>
            <person name="Hoper D."/>
            <person name="Antonenka U."/>
            <person name="Heesemann J."/>
            <person name="Rakin A."/>
        </authorList>
    </citation>
    <scope>NUCLEOTIDE SEQUENCE [LARGE SCALE GENOMIC DNA]</scope>
    <source>
        <strain evidence="2">DSM 13030 / CIP 106945 / Y11</strain>
    </source>
</reference>
<accession>A0A0H3NNR9</accession>
<dbReference type="PATRIC" id="fig|930944.6.peg.2116"/>
<gene>
    <name evidence="1" type="ordered locus">Y11_21311</name>
</gene>
<name>A0A0H3NNR9_YERE1</name>
<sequence length="41" mass="4729">MTKDFKGGDTPPLKWRDSLRISLSLVLRAYHRTITVTNLIN</sequence>
<proteinExistence type="predicted"/>
<evidence type="ECO:0000313" key="1">
    <source>
        <dbReference type="EMBL" id="CBY26050.1"/>
    </source>
</evidence>
<dbReference type="AlphaFoldDB" id="A0A0H3NNR9"/>
<evidence type="ECO:0000313" key="2">
    <source>
        <dbReference type="Proteomes" id="UP000008084"/>
    </source>
</evidence>